<accession>A0AAE0J4K5</accession>
<sequence length="167" mass="18717">MFLLLSLSQNQPMLPLFRSFCLPTHRPLEPLHRTLCLLFFACRYSACSNRGPRMGHRDMLSTDGCGCLPCSWSGYISARRGHLQPRGDGGQDSMALHFSPQSPLIIMHTLSCHMHVSYAAHHARTASLSPNLSLPGHNIIHRNISRPPASRLSVYHPPRSYHGKVQE</sequence>
<feature type="non-terminal residue" evidence="1">
    <location>
        <position position="1"/>
    </location>
</feature>
<keyword evidence="2" id="KW-1185">Reference proteome</keyword>
<protein>
    <submittedName>
        <fullName evidence="1">Uncharacterized protein</fullName>
    </submittedName>
</protein>
<reference evidence="1" key="2">
    <citation type="submission" date="2023-06" db="EMBL/GenBank/DDBJ databases">
        <authorList>
            <consortium name="Lawrence Berkeley National Laboratory"/>
            <person name="Haridas S."/>
            <person name="Hensen N."/>
            <person name="Bonometti L."/>
            <person name="Westerberg I."/>
            <person name="Brannstrom I.O."/>
            <person name="Guillou S."/>
            <person name="Cros-Aarteil S."/>
            <person name="Calhoun S."/>
            <person name="Kuo A."/>
            <person name="Mondo S."/>
            <person name="Pangilinan J."/>
            <person name="Riley R."/>
            <person name="Labutti K."/>
            <person name="Andreopoulos B."/>
            <person name="Lipzen A."/>
            <person name="Chen C."/>
            <person name="Yanf M."/>
            <person name="Daum C."/>
            <person name="Ng V."/>
            <person name="Clum A."/>
            <person name="Steindorff A."/>
            <person name="Ohm R."/>
            <person name="Martin F."/>
            <person name="Silar P."/>
            <person name="Natvig D."/>
            <person name="Lalanne C."/>
            <person name="Gautier V."/>
            <person name="Ament-Velasquez S.L."/>
            <person name="Kruys A."/>
            <person name="Hutchinson M.I."/>
            <person name="Powell A.J."/>
            <person name="Barry K."/>
            <person name="Miller A.N."/>
            <person name="Grigoriev I.V."/>
            <person name="Debuchy R."/>
            <person name="Gladieux P."/>
            <person name="Thoren M.H."/>
            <person name="Johannesson H."/>
        </authorList>
    </citation>
    <scope>NUCLEOTIDE SEQUENCE</scope>
    <source>
        <strain evidence="1">SMH4131-1</strain>
    </source>
</reference>
<proteinExistence type="predicted"/>
<dbReference type="Proteomes" id="UP001286456">
    <property type="component" value="Unassembled WGS sequence"/>
</dbReference>
<gene>
    <name evidence="1" type="ORF">B0T19DRAFT_410666</name>
</gene>
<dbReference type="AlphaFoldDB" id="A0AAE0J4K5"/>
<reference evidence="1" key="1">
    <citation type="journal article" date="2023" name="Mol. Phylogenet. Evol.">
        <title>Genome-scale phylogeny and comparative genomics of the fungal order Sordariales.</title>
        <authorList>
            <person name="Hensen N."/>
            <person name="Bonometti L."/>
            <person name="Westerberg I."/>
            <person name="Brannstrom I.O."/>
            <person name="Guillou S."/>
            <person name="Cros-Aarteil S."/>
            <person name="Calhoun S."/>
            <person name="Haridas S."/>
            <person name="Kuo A."/>
            <person name="Mondo S."/>
            <person name="Pangilinan J."/>
            <person name="Riley R."/>
            <person name="LaButti K."/>
            <person name="Andreopoulos B."/>
            <person name="Lipzen A."/>
            <person name="Chen C."/>
            <person name="Yan M."/>
            <person name="Daum C."/>
            <person name="Ng V."/>
            <person name="Clum A."/>
            <person name="Steindorff A."/>
            <person name="Ohm R.A."/>
            <person name="Martin F."/>
            <person name="Silar P."/>
            <person name="Natvig D.O."/>
            <person name="Lalanne C."/>
            <person name="Gautier V."/>
            <person name="Ament-Velasquez S.L."/>
            <person name="Kruys A."/>
            <person name="Hutchinson M.I."/>
            <person name="Powell A.J."/>
            <person name="Barry K."/>
            <person name="Miller A.N."/>
            <person name="Grigoriev I.V."/>
            <person name="Debuchy R."/>
            <person name="Gladieux P."/>
            <person name="Hiltunen Thoren M."/>
            <person name="Johannesson H."/>
        </authorList>
    </citation>
    <scope>NUCLEOTIDE SEQUENCE</scope>
    <source>
        <strain evidence="1">SMH4131-1</strain>
    </source>
</reference>
<comment type="caution">
    <text evidence="1">The sequence shown here is derived from an EMBL/GenBank/DDBJ whole genome shotgun (WGS) entry which is preliminary data.</text>
</comment>
<evidence type="ECO:0000313" key="1">
    <source>
        <dbReference type="EMBL" id="KAK3336817.1"/>
    </source>
</evidence>
<organism evidence="1 2">
    <name type="scientific">Cercophora scortea</name>
    <dbReference type="NCBI Taxonomy" id="314031"/>
    <lineage>
        <taxon>Eukaryota</taxon>
        <taxon>Fungi</taxon>
        <taxon>Dikarya</taxon>
        <taxon>Ascomycota</taxon>
        <taxon>Pezizomycotina</taxon>
        <taxon>Sordariomycetes</taxon>
        <taxon>Sordariomycetidae</taxon>
        <taxon>Sordariales</taxon>
        <taxon>Lasiosphaeriaceae</taxon>
        <taxon>Cercophora</taxon>
    </lineage>
</organism>
<dbReference type="EMBL" id="JAUEPO010000001">
    <property type="protein sequence ID" value="KAK3336817.1"/>
    <property type="molecule type" value="Genomic_DNA"/>
</dbReference>
<evidence type="ECO:0000313" key="2">
    <source>
        <dbReference type="Proteomes" id="UP001286456"/>
    </source>
</evidence>
<name>A0AAE0J4K5_9PEZI</name>